<reference evidence="1 2" key="1">
    <citation type="submission" date="2021-01" db="EMBL/GenBank/DDBJ databases">
        <title>Whole genome shotgun sequence of Catellatospora chokoriensis NBRC 107358.</title>
        <authorList>
            <person name="Komaki H."/>
            <person name="Tamura T."/>
        </authorList>
    </citation>
    <scope>NUCLEOTIDE SEQUENCE [LARGE SCALE GENOMIC DNA]</scope>
    <source>
        <strain evidence="1 2">NBRC 107358</strain>
    </source>
</reference>
<name>A0A8J3JP31_9ACTN</name>
<dbReference type="InterPro" id="IPR029063">
    <property type="entry name" value="SAM-dependent_MTases_sf"/>
</dbReference>
<evidence type="ECO:0008006" key="3">
    <source>
        <dbReference type="Google" id="ProtNLM"/>
    </source>
</evidence>
<accession>A0A8J3JP31</accession>
<dbReference type="EMBL" id="BONG01000009">
    <property type="protein sequence ID" value="GIF88521.1"/>
    <property type="molecule type" value="Genomic_DNA"/>
</dbReference>
<comment type="caution">
    <text evidence="1">The sequence shown here is derived from an EMBL/GenBank/DDBJ whole genome shotgun (WGS) entry which is preliminary data.</text>
</comment>
<evidence type="ECO:0000313" key="1">
    <source>
        <dbReference type="EMBL" id="GIF88521.1"/>
    </source>
</evidence>
<dbReference type="RefSeq" id="WP_120317004.1">
    <property type="nucleotide sequence ID" value="NZ_BAAALB010000013.1"/>
</dbReference>
<protein>
    <recommendedName>
        <fullName evidence="3">Methyltransferase domain-containing protein</fullName>
    </recommendedName>
</protein>
<proteinExistence type="predicted"/>
<gene>
    <name evidence="1" type="ORF">Cch02nite_19650</name>
</gene>
<dbReference type="SUPFAM" id="SSF53335">
    <property type="entry name" value="S-adenosyl-L-methionine-dependent methyltransferases"/>
    <property type="match status" value="1"/>
</dbReference>
<keyword evidence="2" id="KW-1185">Reference proteome</keyword>
<dbReference type="AlphaFoldDB" id="A0A8J3JP31"/>
<evidence type="ECO:0000313" key="2">
    <source>
        <dbReference type="Proteomes" id="UP000619293"/>
    </source>
</evidence>
<organism evidence="1 2">
    <name type="scientific">Catellatospora chokoriensis</name>
    <dbReference type="NCBI Taxonomy" id="310353"/>
    <lineage>
        <taxon>Bacteria</taxon>
        <taxon>Bacillati</taxon>
        <taxon>Actinomycetota</taxon>
        <taxon>Actinomycetes</taxon>
        <taxon>Micromonosporales</taxon>
        <taxon>Micromonosporaceae</taxon>
        <taxon>Catellatospora</taxon>
    </lineage>
</organism>
<dbReference type="Proteomes" id="UP000619293">
    <property type="component" value="Unassembled WGS sequence"/>
</dbReference>
<dbReference type="Gene3D" id="3.40.50.150">
    <property type="entry name" value="Vaccinia Virus protein VP39"/>
    <property type="match status" value="1"/>
</dbReference>
<sequence length="250" mass="28293">MRADYTEIFQDEATVEKYEHVVYAPDSYASAINRRQRAYLRRLAKRAFPYRRPVQHDFACGTGRAIRILHGLVRGAHGYDTSAAMLAKAEEVGAYAELHHVAAEGEVPDPAPTEVPALVTIFRLLLNVDNDVRERAIAFSAKVLPNYDAGLLVVENHGNRHSLRHLRHARHTGSPWFAELDHTEVAELLDRHGFTIVEQRGFALFTQGWYGRRGLRTLARLVDDFVARTGWGGTWAVNVLYVARRTRPVD</sequence>